<evidence type="ECO:0000256" key="1">
    <source>
        <dbReference type="SAM" id="MobiDB-lite"/>
    </source>
</evidence>
<keyword evidence="3" id="KW-1185">Reference proteome</keyword>
<evidence type="ECO:0000313" key="2">
    <source>
        <dbReference type="EMBL" id="KAK5073354.1"/>
    </source>
</evidence>
<proteinExistence type="predicted"/>
<reference evidence="2 3" key="1">
    <citation type="submission" date="2023-08" db="EMBL/GenBank/DDBJ databases">
        <title>Black Yeasts Isolated from many extreme environments.</title>
        <authorList>
            <person name="Coleine C."/>
            <person name="Stajich J.E."/>
            <person name="Selbmann L."/>
        </authorList>
    </citation>
    <scope>NUCLEOTIDE SEQUENCE [LARGE SCALE GENOMIC DNA]</scope>
    <source>
        <strain evidence="2 3">CCFEE 5885</strain>
    </source>
</reference>
<comment type="caution">
    <text evidence="2">The sequence shown here is derived from an EMBL/GenBank/DDBJ whole genome shotgun (WGS) entry which is preliminary data.</text>
</comment>
<organism evidence="2 3">
    <name type="scientific">Lithohypha guttulata</name>
    <dbReference type="NCBI Taxonomy" id="1690604"/>
    <lineage>
        <taxon>Eukaryota</taxon>
        <taxon>Fungi</taxon>
        <taxon>Dikarya</taxon>
        <taxon>Ascomycota</taxon>
        <taxon>Pezizomycotina</taxon>
        <taxon>Eurotiomycetes</taxon>
        <taxon>Chaetothyriomycetidae</taxon>
        <taxon>Chaetothyriales</taxon>
        <taxon>Trichomeriaceae</taxon>
        <taxon>Lithohypha</taxon>
    </lineage>
</organism>
<evidence type="ECO:0000313" key="3">
    <source>
        <dbReference type="Proteomes" id="UP001345013"/>
    </source>
</evidence>
<gene>
    <name evidence="2" type="ORF">LTR24_010328</name>
</gene>
<name>A0ABR0JU92_9EURO</name>
<dbReference type="EMBL" id="JAVRRG010000307">
    <property type="protein sequence ID" value="KAK5073354.1"/>
    <property type="molecule type" value="Genomic_DNA"/>
</dbReference>
<dbReference type="Gene3D" id="3.40.1090.10">
    <property type="entry name" value="Cytosolic phospholipase A2 catalytic domain"/>
    <property type="match status" value="1"/>
</dbReference>
<sequence>MDPLRYLSGQARYETASGKSILLGNYGGLNPVDSGMYRIYRAEKPEDQMKVWEAGRAASATLSRFHSYPDANLDNSIKTIPSRMEPALKEAEVIWPDRILASPDIVLSIDVRSNDDGSRHFAIRKTSRLAFLSKERQTLHRSSSDNSQHAKNREHVWSSAVSQRTAKERDNKTYIRMNLDLSDDGRKTEETLQMDRLELTANAYCNTILPTIRIIADQFLAT</sequence>
<accession>A0ABR0JU92</accession>
<feature type="compositionally biased region" description="Polar residues" evidence="1">
    <location>
        <begin position="140"/>
        <end position="149"/>
    </location>
</feature>
<protein>
    <submittedName>
        <fullName evidence="2">Uncharacterized protein</fullName>
    </submittedName>
</protein>
<dbReference type="Proteomes" id="UP001345013">
    <property type="component" value="Unassembled WGS sequence"/>
</dbReference>
<feature type="region of interest" description="Disordered" evidence="1">
    <location>
        <begin position="135"/>
        <end position="169"/>
    </location>
</feature>